<evidence type="ECO:0000256" key="1">
    <source>
        <dbReference type="SAM" id="MobiDB-lite"/>
    </source>
</evidence>
<dbReference type="SUPFAM" id="SSF57802">
    <property type="entry name" value="Rubredoxin-like"/>
    <property type="match status" value="1"/>
</dbReference>
<dbReference type="EMBL" id="LR797331">
    <property type="protein sequence ID" value="CAB4203429.1"/>
    <property type="molecule type" value="Genomic_DNA"/>
</dbReference>
<name>A0A6J5RXQ0_9CAUD</name>
<protein>
    <submittedName>
        <fullName evidence="2">Uncharacterized protein</fullName>
    </submittedName>
</protein>
<feature type="region of interest" description="Disordered" evidence="1">
    <location>
        <begin position="37"/>
        <end position="71"/>
    </location>
</feature>
<proteinExistence type="predicted"/>
<accession>A0A6J5RXQ0</accession>
<gene>
    <name evidence="2" type="ORF">UFOVP1382_46</name>
</gene>
<reference evidence="2" key="1">
    <citation type="submission" date="2020-05" db="EMBL/GenBank/DDBJ databases">
        <authorList>
            <person name="Chiriac C."/>
            <person name="Salcher M."/>
            <person name="Ghai R."/>
            <person name="Kavagutti S V."/>
        </authorList>
    </citation>
    <scope>NUCLEOTIDE SEQUENCE</scope>
</reference>
<evidence type="ECO:0000313" key="2">
    <source>
        <dbReference type="EMBL" id="CAB4203429.1"/>
    </source>
</evidence>
<sequence length="71" mass="7508">MTRVKCANCAMVYDRADDKAPSWFGQSGPVVCPKCQSNAADPVQTPRSEAAQPSGPKLLLDAVGQRDTLTG</sequence>
<organism evidence="2">
    <name type="scientific">uncultured Caudovirales phage</name>
    <dbReference type="NCBI Taxonomy" id="2100421"/>
    <lineage>
        <taxon>Viruses</taxon>
        <taxon>Duplodnaviria</taxon>
        <taxon>Heunggongvirae</taxon>
        <taxon>Uroviricota</taxon>
        <taxon>Caudoviricetes</taxon>
        <taxon>Peduoviridae</taxon>
        <taxon>Maltschvirus</taxon>
        <taxon>Maltschvirus maltsch</taxon>
    </lineage>
</organism>